<dbReference type="Proteomes" id="UP000036681">
    <property type="component" value="Unplaced"/>
</dbReference>
<dbReference type="InterPro" id="IPR007900">
    <property type="entry name" value="TAF4_C"/>
</dbReference>
<keyword evidence="4" id="KW-0804">Transcription</keyword>
<reference evidence="9" key="1">
    <citation type="submission" date="2023-03" db="UniProtKB">
        <authorList>
            <consortium name="WormBaseParasite"/>
        </authorList>
    </citation>
    <scope>IDENTIFICATION</scope>
</reference>
<evidence type="ECO:0000256" key="6">
    <source>
        <dbReference type="SAM" id="MobiDB-lite"/>
    </source>
</evidence>
<feature type="compositionally biased region" description="Low complexity" evidence="6">
    <location>
        <begin position="1"/>
        <end position="17"/>
    </location>
</feature>
<dbReference type="PANTHER" id="PTHR15138:SF14">
    <property type="entry name" value="TRANSCRIPTION INITIATION FACTOR TFIID SUBUNIT 4"/>
    <property type="match status" value="1"/>
</dbReference>
<comment type="subcellular location">
    <subcellularLocation>
        <location evidence="1">Nucleus</location>
    </subcellularLocation>
</comment>
<evidence type="ECO:0000259" key="7">
    <source>
        <dbReference type="PROSITE" id="PS51119"/>
    </source>
</evidence>
<evidence type="ECO:0000256" key="2">
    <source>
        <dbReference type="ARBA" id="ARBA00006178"/>
    </source>
</evidence>
<name>A0A9J2P415_ASCLU</name>
<dbReference type="CDD" id="cd08045">
    <property type="entry name" value="HFD_TAF4"/>
    <property type="match status" value="1"/>
</dbReference>
<dbReference type="WBParaSite" id="ALUE_0000430901-mRNA-1">
    <property type="protein sequence ID" value="ALUE_0000430901-mRNA-1"/>
    <property type="gene ID" value="ALUE_0000430901"/>
</dbReference>
<dbReference type="InterPro" id="IPR003894">
    <property type="entry name" value="TAFH_NHR1"/>
</dbReference>
<evidence type="ECO:0000256" key="5">
    <source>
        <dbReference type="ARBA" id="ARBA00023242"/>
    </source>
</evidence>
<dbReference type="AlphaFoldDB" id="A0A9J2P415"/>
<keyword evidence="8" id="KW-1185">Reference proteome</keyword>
<dbReference type="InterPro" id="IPR045144">
    <property type="entry name" value="TAF4"/>
</dbReference>
<evidence type="ECO:0000313" key="9">
    <source>
        <dbReference type="WBParaSite" id="ALUE_0000430901-mRNA-1"/>
    </source>
</evidence>
<evidence type="ECO:0000256" key="4">
    <source>
        <dbReference type="ARBA" id="ARBA00023163"/>
    </source>
</evidence>
<proteinExistence type="inferred from homology"/>
<feature type="region of interest" description="Disordered" evidence="6">
    <location>
        <begin position="1"/>
        <end position="34"/>
    </location>
</feature>
<dbReference type="Pfam" id="PF07531">
    <property type="entry name" value="TAFH"/>
    <property type="match status" value="1"/>
</dbReference>
<dbReference type="GO" id="GO:0016251">
    <property type="term" value="F:RNA polymerase II general transcription initiation factor activity"/>
    <property type="evidence" value="ECO:0007669"/>
    <property type="project" value="TreeGrafter"/>
</dbReference>
<dbReference type="Pfam" id="PF05236">
    <property type="entry name" value="TAF4"/>
    <property type="match status" value="1"/>
</dbReference>
<dbReference type="PROSITE" id="PS51119">
    <property type="entry name" value="TAFH"/>
    <property type="match status" value="1"/>
</dbReference>
<dbReference type="GO" id="GO:0005669">
    <property type="term" value="C:transcription factor TFIID complex"/>
    <property type="evidence" value="ECO:0007669"/>
    <property type="project" value="InterPro"/>
</dbReference>
<sequence length="535" mass="59245">MGDGVQQSGGTPSGSGPRFRIVPGPMLGENSRSNVSRPALAVPMQSQPFGNQQSVRQEELNQGVTQHMVVGGAHIRQPVQCMMMNQGVPMGDMSGSTGAVSGAGPSGQCQQRPPSAAEQANMVSKCARFFKTLIHLSQQPDRSKGQQTAVRVTELVKVIACLMFSVIPSFEYFQQVIYGIMPPEAFTGRLQMALRSQAQPHLLPFLQKVHLTLPALRAAMQKGEVVIDGIEPPQAQPPVEMQHSPQWDATQHRTTNEPIAYMPQGGTPQQMLLGSQTPQMKVEGDESSQVDASETMTSDSDVRTLSSSYVPYRVLNVDVLARKIQRAMPDGGQPSEDVLTMISQAAENRLCVVLARLSVIAEHRLEQLRNHPMYQAITRGNLNIIRPLKVVDDTRRQLRFLEELDRREHERRENREKEALIRLSKSKSKDKDTLVEKAKQLQRADQEAARNRDANAAAIAALGGVKSQKRSWADANNPFEQPVSMGLSAPMHRPRTKRVTMRDLQFVLAEDPLTQSSKLRLRLSLFNTPMEVHPA</sequence>
<feature type="domain" description="TAFH" evidence="7">
    <location>
        <begin position="120"/>
        <end position="239"/>
    </location>
</feature>
<dbReference type="GO" id="GO:0006367">
    <property type="term" value="P:transcription initiation at RNA polymerase II promoter"/>
    <property type="evidence" value="ECO:0007669"/>
    <property type="project" value="TreeGrafter"/>
</dbReference>
<organism evidence="8 9">
    <name type="scientific">Ascaris lumbricoides</name>
    <name type="common">Giant roundworm</name>
    <dbReference type="NCBI Taxonomy" id="6252"/>
    <lineage>
        <taxon>Eukaryota</taxon>
        <taxon>Metazoa</taxon>
        <taxon>Ecdysozoa</taxon>
        <taxon>Nematoda</taxon>
        <taxon>Chromadorea</taxon>
        <taxon>Rhabditida</taxon>
        <taxon>Spirurina</taxon>
        <taxon>Ascaridomorpha</taxon>
        <taxon>Ascaridoidea</taxon>
        <taxon>Ascarididae</taxon>
        <taxon>Ascaris</taxon>
    </lineage>
</organism>
<dbReference type="SMART" id="SM00549">
    <property type="entry name" value="TAFH"/>
    <property type="match status" value="1"/>
</dbReference>
<keyword evidence="3" id="KW-0805">Transcription regulation</keyword>
<keyword evidence="5" id="KW-0539">Nucleus</keyword>
<evidence type="ECO:0000313" key="8">
    <source>
        <dbReference type="Proteomes" id="UP000036681"/>
    </source>
</evidence>
<dbReference type="SUPFAM" id="SSF158553">
    <property type="entry name" value="TAFH domain-like"/>
    <property type="match status" value="1"/>
</dbReference>
<comment type="similarity">
    <text evidence="2">Belongs to the TAF4 family.</text>
</comment>
<dbReference type="PANTHER" id="PTHR15138">
    <property type="entry name" value="TRANSCRIPTION INITIATION FACTOR TFIID SUBUNIT 4"/>
    <property type="match status" value="1"/>
</dbReference>
<dbReference type="InterPro" id="IPR037249">
    <property type="entry name" value="TAFH/NHR1_dom_sf"/>
</dbReference>
<evidence type="ECO:0000256" key="3">
    <source>
        <dbReference type="ARBA" id="ARBA00023015"/>
    </source>
</evidence>
<evidence type="ECO:0000256" key="1">
    <source>
        <dbReference type="ARBA" id="ARBA00004123"/>
    </source>
</evidence>
<accession>A0A9J2P415</accession>
<dbReference type="GO" id="GO:0003677">
    <property type="term" value="F:DNA binding"/>
    <property type="evidence" value="ECO:0007669"/>
    <property type="project" value="TreeGrafter"/>
</dbReference>
<protein>
    <submittedName>
        <fullName evidence="9">TAFH domain-containing protein</fullName>
    </submittedName>
</protein>
<dbReference type="Gene3D" id="1.20.120.1110">
    <property type="entry name" value="TAFH/NHR1 domain"/>
    <property type="match status" value="1"/>
</dbReference>